<comment type="caution">
    <text evidence="2">The sequence shown here is derived from an EMBL/GenBank/DDBJ whole genome shotgun (WGS) entry which is preliminary data.</text>
</comment>
<dbReference type="Proteomes" id="UP001156836">
    <property type="component" value="Unassembled WGS sequence"/>
</dbReference>
<accession>A0ABQ6BQC0</accession>
<sequence length="148" mass="16653">MNDLLDLERAVGGLLSQLEAPARRKLARQVATQLHRSQVGRIAQQRNPDGTPYAPRRPQLREKQGRIRRTIFARLRTATYLKAAADADSAAVEFAGRVLRVARVHQFGLDDRVRRNGPVVRYPARQLLGFTDADERLVLDLVMAHLAP</sequence>
<proteinExistence type="predicted"/>
<evidence type="ECO:0000256" key="1">
    <source>
        <dbReference type="SAM" id="MobiDB-lite"/>
    </source>
</evidence>
<gene>
    <name evidence="2" type="ORF">GCM10007860_06550</name>
</gene>
<name>A0ABQ6BQC0_9NEIS</name>
<dbReference type="InterPro" id="IPR006522">
    <property type="entry name" value="Phage_virion_morphogenesis"/>
</dbReference>
<reference evidence="3" key="1">
    <citation type="journal article" date="2019" name="Int. J. Syst. Evol. Microbiol.">
        <title>The Global Catalogue of Microorganisms (GCM) 10K type strain sequencing project: providing services to taxonomists for standard genome sequencing and annotation.</title>
        <authorList>
            <consortium name="The Broad Institute Genomics Platform"/>
            <consortium name="The Broad Institute Genome Sequencing Center for Infectious Disease"/>
            <person name="Wu L."/>
            <person name="Ma J."/>
        </authorList>
    </citation>
    <scope>NUCLEOTIDE SEQUENCE [LARGE SCALE GENOMIC DNA]</scope>
    <source>
        <strain evidence="3">NBRC 104970</strain>
    </source>
</reference>
<dbReference type="Pfam" id="PF05069">
    <property type="entry name" value="Phage_tail_S"/>
    <property type="match status" value="1"/>
</dbReference>
<dbReference type="RefSeq" id="WP_018748823.1">
    <property type="nucleotide sequence ID" value="NZ_BSOZ01000005.1"/>
</dbReference>
<keyword evidence="3" id="KW-1185">Reference proteome</keyword>
<organism evidence="2 3">
    <name type="scientific">Chitiniphilus shinanonensis</name>
    <dbReference type="NCBI Taxonomy" id="553088"/>
    <lineage>
        <taxon>Bacteria</taxon>
        <taxon>Pseudomonadati</taxon>
        <taxon>Pseudomonadota</taxon>
        <taxon>Betaproteobacteria</taxon>
        <taxon>Neisseriales</taxon>
        <taxon>Chitinibacteraceae</taxon>
        <taxon>Chitiniphilus</taxon>
    </lineage>
</organism>
<protein>
    <submittedName>
        <fullName evidence="2">Virion morphogenesis protein</fullName>
    </submittedName>
</protein>
<evidence type="ECO:0000313" key="3">
    <source>
        <dbReference type="Proteomes" id="UP001156836"/>
    </source>
</evidence>
<evidence type="ECO:0000313" key="2">
    <source>
        <dbReference type="EMBL" id="GLS03511.1"/>
    </source>
</evidence>
<feature type="region of interest" description="Disordered" evidence="1">
    <location>
        <begin position="40"/>
        <end position="59"/>
    </location>
</feature>
<dbReference type="EMBL" id="BSOZ01000005">
    <property type="protein sequence ID" value="GLS03511.1"/>
    <property type="molecule type" value="Genomic_DNA"/>
</dbReference>
<dbReference type="NCBIfam" id="TIGR01635">
    <property type="entry name" value="tail_comp_S"/>
    <property type="match status" value="1"/>
</dbReference>